<name>A0A397IEE2_9GLOM</name>
<protein>
    <submittedName>
        <fullName evidence="1">Uncharacterized protein</fullName>
    </submittedName>
</protein>
<gene>
    <name evidence="1" type="ORF">Glove_232g44</name>
</gene>
<evidence type="ECO:0000313" key="1">
    <source>
        <dbReference type="EMBL" id="RHZ73167.1"/>
    </source>
</evidence>
<dbReference type="STRING" id="1348612.A0A397IEE2"/>
<dbReference type="Proteomes" id="UP000266861">
    <property type="component" value="Unassembled WGS sequence"/>
</dbReference>
<dbReference type="AlphaFoldDB" id="A0A397IEE2"/>
<dbReference type="OrthoDB" id="2415863at2759"/>
<evidence type="ECO:0000313" key="2">
    <source>
        <dbReference type="Proteomes" id="UP000266861"/>
    </source>
</evidence>
<proteinExistence type="predicted"/>
<comment type="caution">
    <text evidence="1">The sequence shown here is derived from an EMBL/GenBank/DDBJ whole genome shotgun (WGS) entry which is preliminary data.</text>
</comment>
<keyword evidence="2" id="KW-1185">Reference proteome</keyword>
<reference evidence="1 2" key="1">
    <citation type="submission" date="2018-08" db="EMBL/GenBank/DDBJ databases">
        <title>Genome and evolution of the arbuscular mycorrhizal fungus Diversispora epigaea (formerly Glomus versiforme) and its bacterial endosymbionts.</title>
        <authorList>
            <person name="Sun X."/>
            <person name="Fei Z."/>
            <person name="Harrison M."/>
        </authorList>
    </citation>
    <scope>NUCLEOTIDE SEQUENCE [LARGE SCALE GENOMIC DNA]</scope>
    <source>
        <strain evidence="1 2">IT104</strain>
    </source>
</reference>
<accession>A0A397IEE2</accession>
<dbReference type="EMBL" id="PQFF01000215">
    <property type="protein sequence ID" value="RHZ73167.1"/>
    <property type="molecule type" value="Genomic_DNA"/>
</dbReference>
<sequence>MYNTCTFRFRVKYGSNFQNIVFSDKSTSKAALLYEQALNPSSKATISGPLLFGLQLSSVQKERESKRRGNLIKPAINYEIKLKTIEFSVNQIDYQINYGAKNWIEENNHIQSMIKAVDHGKTSRDSY</sequence>
<organism evidence="1 2">
    <name type="scientific">Diversispora epigaea</name>
    <dbReference type="NCBI Taxonomy" id="1348612"/>
    <lineage>
        <taxon>Eukaryota</taxon>
        <taxon>Fungi</taxon>
        <taxon>Fungi incertae sedis</taxon>
        <taxon>Mucoromycota</taxon>
        <taxon>Glomeromycotina</taxon>
        <taxon>Glomeromycetes</taxon>
        <taxon>Diversisporales</taxon>
        <taxon>Diversisporaceae</taxon>
        <taxon>Diversispora</taxon>
    </lineage>
</organism>